<evidence type="ECO:0000313" key="7">
    <source>
        <dbReference type="EMBL" id="RJG07900.1"/>
    </source>
</evidence>
<feature type="transmembrane region" description="Helical" evidence="6">
    <location>
        <begin position="306"/>
        <end position="326"/>
    </location>
</feature>
<dbReference type="OrthoDB" id="653189at2"/>
<keyword evidence="2" id="KW-1003">Cell membrane</keyword>
<feature type="transmembrane region" description="Helical" evidence="6">
    <location>
        <begin position="466"/>
        <end position="488"/>
    </location>
</feature>
<dbReference type="GO" id="GO:0005886">
    <property type="term" value="C:plasma membrane"/>
    <property type="evidence" value="ECO:0007669"/>
    <property type="project" value="UniProtKB-SubCell"/>
</dbReference>
<feature type="transmembrane region" description="Helical" evidence="6">
    <location>
        <begin position="216"/>
        <end position="240"/>
    </location>
</feature>
<comment type="subcellular location">
    <subcellularLocation>
        <location evidence="1">Cell membrane</location>
        <topology evidence="1">Multi-pass membrane protein</topology>
    </subcellularLocation>
</comment>
<dbReference type="AlphaFoldDB" id="A0A418X640"/>
<feature type="transmembrane region" description="Helical" evidence="6">
    <location>
        <begin position="185"/>
        <end position="204"/>
    </location>
</feature>
<keyword evidence="8" id="KW-1185">Reference proteome</keyword>
<keyword evidence="5 6" id="KW-0472">Membrane</keyword>
<dbReference type="PANTHER" id="PTHR30250">
    <property type="entry name" value="PST FAMILY PREDICTED COLANIC ACID TRANSPORTER"/>
    <property type="match status" value="1"/>
</dbReference>
<feature type="transmembrane region" description="Helical" evidence="6">
    <location>
        <begin position="124"/>
        <end position="145"/>
    </location>
</feature>
<gene>
    <name evidence="7" type="ORF">D3870_07185</name>
</gene>
<keyword evidence="4 6" id="KW-1133">Transmembrane helix</keyword>
<feature type="transmembrane region" description="Helical" evidence="6">
    <location>
        <begin position="34"/>
        <end position="53"/>
    </location>
</feature>
<dbReference type="PANTHER" id="PTHR30250:SF26">
    <property type="entry name" value="PSMA PROTEIN"/>
    <property type="match status" value="1"/>
</dbReference>
<evidence type="ECO:0000256" key="3">
    <source>
        <dbReference type="ARBA" id="ARBA00022692"/>
    </source>
</evidence>
<dbReference type="EMBL" id="QYUN01000002">
    <property type="protein sequence ID" value="RJG07900.1"/>
    <property type="molecule type" value="Genomic_DNA"/>
</dbReference>
<feature type="transmembrane region" description="Helical" evidence="6">
    <location>
        <begin position="346"/>
        <end position="365"/>
    </location>
</feature>
<sequence>MSFKRNVIANYVSQLYSTLIAIAMVPLYVRYMGAEAYGLVGFFAMLQMWFQLLDMGITATITRETARFHGGAGDALSLRRLLCALEMIFFGIALVGAMALMASAGVIASSWLKVQQLPLTEVRNAIMLMATIVALRWICGLYRGAITGFERFVWLSGFNSAVATTRFVLVIPFFIYVGASPTEFFSFQLVVAIAETAALMLKTYRLLPRIADGQRLLWQWASLRGVLGFSLSIAFTNSIWVIVTQTDKLLLSKLLPLTDYAYFTLAVLVASGVLVISSPISGALLPRLTKLSAEGDDAGLIRLYRNATQVVGVIAIPPALMLAFFAEQVLWAWTGDADIARKAAPVLSLYALGNGVLALGAFPYYLQFAKGDLKLHLIGNALFVVLLIPAMVWATWRYGIVGAGYAWLCANVVFFLLYVPTVHARFVKGLHLQWLLRDVSVVVLLSVMGCVMLHGLMKWPQEREAVAIGIVVAGLMLLSIAAAGSSWVRTAIGGRYRARFFS</sequence>
<dbReference type="InterPro" id="IPR002797">
    <property type="entry name" value="Polysacc_synth"/>
</dbReference>
<keyword evidence="3 6" id="KW-0812">Transmembrane</keyword>
<feature type="transmembrane region" description="Helical" evidence="6">
    <location>
        <begin position="7"/>
        <end position="28"/>
    </location>
</feature>
<reference evidence="7 8" key="1">
    <citation type="submission" date="2018-09" db="EMBL/GenBank/DDBJ databases">
        <authorList>
            <person name="Zhu H."/>
        </authorList>
    </citation>
    <scope>NUCLEOTIDE SEQUENCE [LARGE SCALE GENOMIC DNA]</scope>
    <source>
        <strain evidence="7 8">K2R10-39</strain>
    </source>
</reference>
<proteinExistence type="predicted"/>
<accession>A0A418X640</accession>
<feature type="transmembrane region" description="Helical" evidence="6">
    <location>
        <begin position="402"/>
        <end position="422"/>
    </location>
</feature>
<feature type="transmembrane region" description="Helical" evidence="6">
    <location>
        <begin position="260"/>
        <end position="285"/>
    </location>
</feature>
<feature type="transmembrane region" description="Helical" evidence="6">
    <location>
        <begin position="152"/>
        <end position="179"/>
    </location>
</feature>
<comment type="caution">
    <text evidence="7">The sequence shown here is derived from an EMBL/GenBank/DDBJ whole genome shotgun (WGS) entry which is preliminary data.</text>
</comment>
<feature type="transmembrane region" description="Helical" evidence="6">
    <location>
        <begin position="377"/>
        <end position="396"/>
    </location>
</feature>
<dbReference type="Pfam" id="PF01943">
    <property type="entry name" value="Polysacc_synt"/>
    <property type="match status" value="1"/>
</dbReference>
<evidence type="ECO:0000256" key="5">
    <source>
        <dbReference type="ARBA" id="ARBA00023136"/>
    </source>
</evidence>
<dbReference type="Proteomes" id="UP000285190">
    <property type="component" value="Unassembled WGS sequence"/>
</dbReference>
<evidence type="ECO:0000256" key="4">
    <source>
        <dbReference type="ARBA" id="ARBA00022989"/>
    </source>
</evidence>
<feature type="transmembrane region" description="Helical" evidence="6">
    <location>
        <begin position="87"/>
        <end position="112"/>
    </location>
</feature>
<organism evidence="7 8">
    <name type="scientific">Noviherbaspirillum cavernae</name>
    <dbReference type="NCBI Taxonomy" id="2320862"/>
    <lineage>
        <taxon>Bacteria</taxon>
        <taxon>Pseudomonadati</taxon>
        <taxon>Pseudomonadota</taxon>
        <taxon>Betaproteobacteria</taxon>
        <taxon>Burkholderiales</taxon>
        <taxon>Oxalobacteraceae</taxon>
        <taxon>Noviherbaspirillum</taxon>
    </lineage>
</organism>
<protein>
    <submittedName>
        <fullName evidence="7">Polysaccharide biosynthesis protein</fullName>
    </submittedName>
</protein>
<evidence type="ECO:0000256" key="1">
    <source>
        <dbReference type="ARBA" id="ARBA00004651"/>
    </source>
</evidence>
<name>A0A418X640_9BURK</name>
<evidence type="ECO:0000313" key="8">
    <source>
        <dbReference type="Proteomes" id="UP000285190"/>
    </source>
</evidence>
<evidence type="ECO:0000256" key="2">
    <source>
        <dbReference type="ARBA" id="ARBA00022475"/>
    </source>
</evidence>
<dbReference type="InterPro" id="IPR050833">
    <property type="entry name" value="Poly_Biosynth_Transport"/>
</dbReference>
<evidence type="ECO:0000256" key="6">
    <source>
        <dbReference type="SAM" id="Phobius"/>
    </source>
</evidence>
<feature type="transmembrane region" description="Helical" evidence="6">
    <location>
        <begin position="434"/>
        <end position="454"/>
    </location>
</feature>